<keyword evidence="3" id="KW-1185">Reference proteome</keyword>
<dbReference type="EMBL" id="JALLBG020000290">
    <property type="protein sequence ID" value="KAL3756826.1"/>
    <property type="molecule type" value="Genomic_DNA"/>
</dbReference>
<feature type="transmembrane region" description="Helical" evidence="1">
    <location>
        <begin position="212"/>
        <end position="232"/>
    </location>
</feature>
<evidence type="ECO:0000313" key="2">
    <source>
        <dbReference type="EMBL" id="KAL3756826.1"/>
    </source>
</evidence>
<keyword evidence="1" id="KW-1133">Transmembrane helix</keyword>
<name>A0ABD3LYP4_9STRA</name>
<feature type="transmembrane region" description="Helical" evidence="1">
    <location>
        <begin position="152"/>
        <end position="171"/>
    </location>
</feature>
<feature type="transmembrane region" description="Helical" evidence="1">
    <location>
        <begin position="123"/>
        <end position="146"/>
    </location>
</feature>
<comment type="caution">
    <text evidence="2">The sequence shown here is derived from an EMBL/GenBank/DDBJ whole genome shotgun (WGS) entry which is preliminary data.</text>
</comment>
<dbReference type="AlphaFoldDB" id="A0ABD3LYP4"/>
<gene>
    <name evidence="2" type="ORF">ACHAWU_007791</name>
</gene>
<evidence type="ECO:0000256" key="1">
    <source>
        <dbReference type="SAM" id="Phobius"/>
    </source>
</evidence>
<dbReference type="Proteomes" id="UP001530293">
    <property type="component" value="Unassembled WGS sequence"/>
</dbReference>
<protein>
    <submittedName>
        <fullName evidence="2">Uncharacterized protein</fullName>
    </submittedName>
</protein>
<organism evidence="2 3">
    <name type="scientific">Discostella pseudostelligera</name>
    <dbReference type="NCBI Taxonomy" id="259834"/>
    <lineage>
        <taxon>Eukaryota</taxon>
        <taxon>Sar</taxon>
        <taxon>Stramenopiles</taxon>
        <taxon>Ochrophyta</taxon>
        <taxon>Bacillariophyta</taxon>
        <taxon>Coscinodiscophyceae</taxon>
        <taxon>Thalassiosirophycidae</taxon>
        <taxon>Stephanodiscales</taxon>
        <taxon>Stephanodiscaceae</taxon>
        <taxon>Discostella</taxon>
    </lineage>
</organism>
<reference evidence="2 3" key="1">
    <citation type="submission" date="2024-10" db="EMBL/GenBank/DDBJ databases">
        <title>Updated reference genomes for cyclostephanoid diatoms.</title>
        <authorList>
            <person name="Roberts W.R."/>
            <person name="Alverson A.J."/>
        </authorList>
    </citation>
    <scope>NUCLEOTIDE SEQUENCE [LARGE SCALE GENOMIC DNA]</scope>
    <source>
        <strain evidence="2 3">AJA232-27</strain>
    </source>
</reference>
<accession>A0ABD3LYP4</accession>
<keyword evidence="1" id="KW-0472">Membrane</keyword>
<keyword evidence="1" id="KW-0812">Transmembrane</keyword>
<proteinExistence type="predicted"/>
<evidence type="ECO:0000313" key="3">
    <source>
        <dbReference type="Proteomes" id="UP001530293"/>
    </source>
</evidence>
<sequence length="389" mass="43160">MSVDPSHFLPAANGGKPPLLKLQNISARPELNGKFGQAVSYSAGRYVVAILDASASTDEQQTFLKLKPENLIEAGNLDQFRVGAHMLYQTAMAYISSPSMQERGQNIISMLPPNLQHKMTPTLALLAAAIAIQFIIFFLFFVLGRIVGFSKIIVFISLVGLLLALSSPDWIEGYKANKPLKLIATDSAMNFRRRWKDHLVAMTGYAKISDTMALASLALLVLFAGKILLASAPQQMHNLPTGDSYQRTPHAHRATTAKYDLEHMYKLGYDDAKSGSEFGTSFPKDIFKINSAEESLPMQDSYDDENDYDWAYTPPLPSTPRNTSNFGVGTLLSAFALYRFGKDVITTPNGQVVFDPQYIVTRLRSIEPWRIGIMIVSLYRVVKALISFF</sequence>